<dbReference type="Pfam" id="PF00440">
    <property type="entry name" value="TetR_N"/>
    <property type="match status" value="1"/>
</dbReference>
<dbReference type="PANTHER" id="PTHR43479">
    <property type="entry name" value="ACREF/ENVCD OPERON REPRESSOR-RELATED"/>
    <property type="match status" value="1"/>
</dbReference>
<dbReference type="GeneID" id="64053580"/>
<feature type="DNA-binding region" description="H-T-H motif" evidence="2">
    <location>
        <begin position="31"/>
        <end position="50"/>
    </location>
</feature>
<sequence length="196" mass="22807">MSKEKKFQLRNQKILTTAEKILKEKGYYYFKISDISEKLEIAKGTIYNHYDSKEDLLFAVIYPKLQELRDSLQKISLSDLPFKQQIQQAVRIALESDYHQFLKLTYSDMAVLFQEKSQKEMTIVQEEIIQAFEKILVVGNNEGILRKDLSLTFLSHQILSILDPLLNSLMVDSGKVEKEDFIQQTTKILLYGMTKG</sequence>
<reference evidence="4 5" key="1">
    <citation type="submission" date="2016-05" db="EMBL/GenBank/DDBJ databases">
        <title>Whole genome sequencing of Tetragenococcus halophilus subsp. halophilus NISL 7118.</title>
        <authorList>
            <person name="Shiwa Y."/>
            <person name="Nishimura I."/>
            <person name="Yoshikawa H."/>
            <person name="Koyama Y."/>
            <person name="Oguma T."/>
        </authorList>
    </citation>
    <scope>NUCLEOTIDE SEQUENCE [LARGE SCALE GENOMIC DNA]</scope>
    <source>
        <strain evidence="4 5">NISL 7118</strain>
    </source>
</reference>
<dbReference type="PRINTS" id="PR00455">
    <property type="entry name" value="HTHTETR"/>
</dbReference>
<dbReference type="EMBL" id="BDEC01000076">
    <property type="protein sequence ID" value="GBD68929.1"/>
    <property type="molecule type" value="Genomic_DNA"/>
</dbReference>
<dbReference type="InterPro" id="IPR009057">
    <property type="entry name" value="Homeodomain-like_sf"/>
</dbReference>
<dbReference type="GO" id="GO:0003677">
    <property type="term" value="F:DNA binding"/>
    <property type="evidence" value="ECO:0007669"/>
    <property type="project" value="UniProtKB-UniRule"/>
</dbReference>
<dbReference type="SUPFAM" id="SSF46689">
    <property type="entry name" value="Homeodomain-like"/>
    <property type="match status" value="1"/>
</dbReference>
<accession>A0A2H6CVB0</accession>
<dbReference type="PROSITE" id="PS50977">
    <property type="entry name" value="HTH_TETR_2"/>
    <property type="match status" value="1"/>
</dbReference>
<dbReference type="PANTHER" id="PTHR43479:SF11">
    <property type="entry name" value="ACREF_ENVCD OPERON REPRESSOR-RELATED"/>
    <property type="match status" value="1"/>
</dbReference>
<dbReference type="InterPro" id="IPR001647">
    <property type="entry name" value="HTH_TetR"/>
</dbReference>
<comment type="caution">
    <text evidence="4">The sequence shown here is derived from an EMBL/GenBank/DDBJ whole genome shotgun (WGS) entry which is preliminary data.</text>
</comment>
<evidence type="ECO:0000259" key="3">
    <source>
        <dbReference type="PROSITE" id="PS50977"/>
    </source>
</evidence>
<keyword evidence="5" id="KW-1185">Reference proteome</keyword>
<dbReference type="InterPro" id="IPR036271">
    <property type="entry name" value="Tet_transcr_reg_TetR-rel_C_sf"/>
</dbReference>
<feature type="domain" description="HTH tetR-type" evidence="3">
    <location>
        <begin position="8"/>
        <end position="68"/>
    </location>
</feature>
<gene>
    <name evidence="4" type="ORF">TEHN7118_1735</name>
</gene>
<dbReference type="Gene3D" id="1.10.10.60">
    <property type="entry name" value="Homeodomain-like"/>
    <property type="match status" value="1"/>
</dbReference>
<name>A0A2H6CVB0_TETHA</name>
<proteinExistence type="predicted"/>
<dbReference type="SUPFAM" id="SSF48498">
    <property type="entry name" value="Tetracyclin repressor-like, C-terminal domain"/>
    <property type="match status" value="1"/>
</dbReference>
<dbReference type="Gene3D" id="1.10.357.10">
    <property type="entry name" value="Tetracycline Repressor, domain 2"/>
    <property type="match status" value="1"/>
</dbReference>
<evidence type="ECO:0000313" key="5">
    <source>
        <dbReference type="Proteomes" id="UP000236214"/>
    </source>
</evidence>
<dbReference type="Proteomes" id="UP000236214">
    <property type="component" value="Unassembled WGS sequence"/>
</dbReference>
<dbReference type="InterPro" id="IPR050624">
    <property type="entry name" value="HTH-type_Tx_Regulator"/>
</dbReference>
<organism evidence="4 5">
    <name type="scientific">Tetragenococcus halophilus subsp. halophilus</name>
    <dbReference type="NCBI Taxonomy" id="1513897"/>
    <lineage>
        <taxon>Bacteria</taxon>
        <taxon>Bacillati</taxon>
        <taxon>Bacillota</taxon>
        <taxon>Bacilli</taxon>
        <taxon>Lactobacillales</taxon>
        <taxon>Enterococcaceae</taxon>
        <taxon>Tetragenococcus</taxon>
    </lineage>
</organism>
<dbReference type="AlphaFoldDB" id="A0A2H6CVB0"/>
<evidence type="ECO:0000256" key="2">
    <source>
        <dbReference type="PROSITE-ProRule" id="PRU00335"/>
    </source>
</evidence>
<evidence type="ECO:0000313" key="4">
    <source>
        <dbReference type="EMBL" id="GBD68929.1"/>
    </source>
</evidence>
<evidence type="ECO:0000256" key="1">
    <source>
        <dbReference type="ARBA" id="ARBA00023125"/>
    </source>
</evidence>
<protein>
    <recommendedName>
        <fullName evidence="3">HTH tetR-type domain-containing protein</fullName>
    </recommendedName>
</protein>
<dbReference type="RefSeq" id="WP_061840869.1">
    <property type="nucleotide sequence ID" value="NZ_BDEC01000076.1"/>
</dbReference>
<keyword evidence="1 2" id="KW-0238">DNA-binding</keyword>